<reference evidence="1 2" key="1">
    <citation type="submission" date="2019-03" db="EMBL/GenBank/DDBJ databases">
        <title>Single cell metagenomics reveals metabolic interactions within the superorganism composed of flagellate Streblomastix strix and complex community of Bacteroidetes bacteria on its surface.</title>
        <authorList>
            <person name="Treitli S.C."/>
            <person name="Kolisko M."/>
            <person name="Husnik F."/>
            <person name="Keeling P."/>
            <person name="Hampl V."/>
        </authorList>
    </citation>
    <scope>NUCLEOTIDE SEQUENCE [LARGE SCALE GENOMIC DNA]</scope>
    <source>
        <strain evidence="1">ST1C</strain>
    </source>
</reference>
<dbReference type="EMBL" id="SNRW01037701">
    <property type="protein sequence ID" value="KAA6353646.1"/>
    <property type="molecule type" value="Genomic_DNA"/>
</dbReference>
<organism evidence="1 2">
    <name type="scientific">Streblomastix strix</name>
    <dbReference type="NCBI Taxonomy" id="222440"/>
    <lineage>
        <taxon>Eukaryota</taxon>
        <taxon>Metamonada</taxon>
        <taxon>Preaxostyla</taxon>
        <taxon>Oxymonadida</taxon>
        <taxon>Streblomastigidae</taxon>
        <taxon>Streblomastix</taxon>
    </lineage>
</organism>
<proteinExistence type="predicted"/>
<sequence>MLNVDNKLLDKPLKKHQKVAIHSMGAWSHATCSTYFMISCQPSQILKQKRKLHKIVPVDKALKDGLMSTMNKLIFRNPQSPKINRSHMRVVKALTMKGTFIDATELVKGEGNEMMHRDGIFELSLKLLWPLIR</sequence>
<name>A0A5J4T5G3_9EUKA</name>
<evidence type="ECO:0000313" key="2">
    <source>
        <dbReference type="Proteomes" id="UP000324800"/>
    </source>
</evidence>
<dbReference type="Proteomes" id="UP000324800">
    <property type="component" value="Unassembled WGS sequence"/>
</dbReference>
<comment type="caution">
    <text evidence="1">The sequence shown here is derived from an EMBL/GenBank/DDBJ whole genome shotgun (WGS) entry which is preliminary data.</text>
</comment>
<evidence type="ECO:0000313" key="1">
    <source>
        <dbReference type="EMBL" id="KAA6353646.1"/>
    </source>
</evidence>
<accession>A0A5J4T5G3</accession>
<gene>
    <name evidence="1" type="ORF">EZS28_050827</name>
</gene>
<feature type="non-terminal residue" evidence="1">
    <location>
        <position position="133"/>
    </location>
</feature>
<dbReference type="AlphaFoldDB" id="A0A5J4T5G3"/>
<protein>
    <submittedName>
        <fullName evidence="1">Uncharacterized protein</fullName>
    </submittedName>
</protein>